<feature type="domain" description="FAD dependent oxidoreductase" evidence="4">
    <location>
        <begin position="2"/>
        <end position="313"/>
    </location>
</feature>
<dbReference type="Gene3D" id="3.50.50.60">
    <property type="entry name" value="FAD/NAD(P)-binding domain"/>
    <property type="match status" value="2"/>
</dbReference>
<dbReference type="UniPathway" id="UPA00060"/>
<dbReference type="InterPro" id="IPR036188">
    <property type="entry name" value="FAD/NAD-bd_sf"/>
</dbReference>
<dbReference type="GO" id="GO:0009228">
    <property type="term" value="P:thiamine biosynthetic process"/>
    <property type="evidence" value="ECO:0007669"/>
    <property type="project" value="UniProtKB-KW"/>
</dbReference>
<dbReference type="EMBL" id="JACHBK010000008">
    <property type="protein sequence ID" value="MBB5537067.1"/>
    <property type="molecule type" value="Genomic_DNA"/>
</dbReference>
<dbReference type="Proteomes" id="UP000585507">
    <property type="component" value="Unassembled WGS sequence"/>
</dbReference>
<protein>
    <submittedName>
        <fullName evidence="5">Glycine oxidase</fullName>
        <ecNumber evidence="5">1.4.3.19</ecNumber>
    </submittedName>
</protein>
<keyword evidence="6" id="KW-1185">Reference proteome</keyword>
<gene>
    <name evidence="5" type="ORF">GGD55_003782</name>
</gene>
<dbReference type="AlphaFoldDB" id="A0A7W8UCW4"/>
<dbReference type="GO" id="GO:0009229">
    <property type="term" value="P:thiamine diphosphate biosynthetic process"/>
    <property type="evidence" value="ECO:0007669"/>
    <property type="project" value="UniProtKB-UniPathway"/>
</dbReference>
<sequence length="350" mass="37303">MRVLIKGAGVAGLTLAHELTARGAAVEVAEIARYVGGGASWFAGGMLAPWCESESAPDTVLALGREAADWWHTVLPGHVICKGTLVVAPQRDTGELARFAARTSGCDWLDADDIAALEPDLAGRFRKALHFRHEAHLDPRRAITALYGRLQASGVRFHLGAGPDFPEAGFDHVVDCTGANAIGQAAELRGVRGEMLMLETPDVSLSRPVRLLHPRIPLYVVPRGDGRFMIGATMIESDDAGPVSARSLMELLNAAYTLHPTFGEARVIETGAGVRPAYPDNLPRLSVDGSAIRLNGFYRHGFLLAPSMAKDAATCIVGMQADNGQQSLVRPSLLAPSERNIIPLQIGAGR</sequence>
<keyword evidence="2" id="KW-0784">Thiamine biosynthesis</keyword>
<name>A0A7W8UCW4_9HYPH</name>
<reference evidence="5 6" key="1">
    <citation type="submission" date="2020-08" db="EMBL/GenBank/DDBJ databases">
        <title>Genomic Encyclopedia of Type Strains, Phase IV (KMG-V): Genome sequencing to study the core and pangenomes of soil and plant-associated prokaryotes.</title>
        <authorList>
            <person name="Whitman W."/>
        </authorList>
    </citation>
    <scope>NUCLEOTIDE SEQUENCE [LARGE SCALE GENOMIC DNA]</scope>
    <source>
        <strain evidence="5 6">SEMIA 4084</strain>
    </source>
</reference>
<accession>A0A7W8UCW4</accession>
<dbReference type="GO" id="GO:0043799">
    <property type="term" value="F:glycine oxidase activity"/>
    <property type="evidence" value="ECO:0007669"/>
    <property type="project" value="UniProtKB-EC"/>
</dbReference>
<dbReference type="EC" id="1.4.3.19" evidence="5"/>
<proteinExistence type="predicted"/>
<dbReference type="InterPro" id="IPR012727">
    <property type="entry name" value="Gly_oxidase_ThiO"/>
</dbReference>
<dbReference type="PANTHER" id="PTHR13847">
    <property type="entry name" value="SARCOSINE DEHYDROGENASE-RELATED"/>
    <property type="match status" value="1"/>
</dbReference>
<dbReference type="GO" id="GO:0050660">
    <property type="term" value="F:flavin adenine dinucleotide binding"/>
    <property type="evidence" value="ECO:0007669"/>
    <property type="project" value="InterPro"/>
</dbReference>
<dbReference type="Pfam" id="PF01266">
    <property type="entry name" value="DAO"/>
    <property type="match status" value="1"/>
</dbReference>
<organism evidence="5 6">
    <name type="scientific">Rhizobium giardinii</name>
    <dbReference type="NCBI Taxonomy" id="56731"/>
    <lineage>
        <taxon>Bacteria</taxon>
        <taxon>Pseudomonadati</taxon>
        <taxon>Pseudomonadota</taxon>
        <taxon>Alphaproteobacteria</taxon>
        <taxon>Hyphomicrobiales</taxon>
        <taxon>Rhizobiaceae</taxon>
        <taxon>Rhizobium/Agrobacterium group</taxon>
        <taxon>Rhizobium</taxon>
    </lineage>
</organism>
<dbReference type="SUPFAM" id="SSF51971">
    <property type="entry name" value="Nucleotide-binding domain"/>
    <property type="match status" value="1"/>
</dbReference>
<comment type="pathway">
    <text evidence="1">Cofactor biosynthesis; thiamine diphosphate biosynthesis.</text>
</comment>
<dbReference type="SUPFAM" id="SSF54373">
    <property type="entry name" value="FAD-linked reductases, C-terminal domain"/>
    <property type="match status" value="1"/>
</dbReference>
<evidence type="ECO:0000313" key="5">
    <source>
        <dbReference type="EMBL" id="MBB5537067.1"/>
    </source>
</evidence>
<evidence type="ECO:0000313" key="6">
    <source>
        <dbReference type="Proteomes" id="UP000585507"/>
    </source>
</evidence>
<evidence type="ECO:0000259" key="4">
    <source>
        <dbReference type="Pfam" id="PF01266"/>
    </source>
</evidence>
<dbReference type="Gene3D" id="3.30.9.10">
    <property type="entry name" value="D-Amino Acid Oxidase, subunit A, domain 2"/>
    <property type="match status" value="2"/>
</dbReference>
<dbReference type="PANTHER" id="PTHR13847:SF289">
    <property type="entry name" value="GLYCINE OXIDASE"/>
    <property type="match status" value="1"/>
</dbReference>
<keyword evidence="3 5" id="KW-0560">Oxidoreductase</keyword>
<evidence type="ECO:0000256" key="3">
    <source>
        <dbReference type="ARBA" id="ARBA00023002"/>
    </source>
</evidence>
<evidence type="ECO:0000256" key="2">
    <source>
        <dbReference type="ARBA" id="ARBA00022977"/>
    </source>
</evidence>
<dbReference type="GO" id="GO:0005737">
    <property type="term" value="C:cytoplasm"/>
    <property type="evidence" value="ECO:0007669"/>
    <property type="project" value="TreeGrafter"/>
</dbReference>
<dbReference type="RefSeq" id="WP_018329281.1">
    <property type="nucleotide sequence ID" value="NZ_JACHBK010000008.1"/>
</dbReference>
<dbReference type="NCBIfam" id="TIGR02352">
    <property type="entry name" value="thiamin_ThiO"/>
    <property type="match status" value="1"/>
</dbReference>
<comment type="caution">
    <text evidence="5">The sequence shown here is derived from an EMBL/GenBank/DDBJ whole genome shotgun (WGS) entry which is preliminary data.</text>
</comment>
<dbReference type="InterPro" id="IPR006076">
    <property type="entry name" value="FAD-dep_OxRdtase"/>
</dbReference>
<evidence type="ECO:0000256" key="1">
    <source>
        <dbReference type="ARBA" id="ARBA00004948"/>
    </source>
</evidence>